<dbReference type="InterPro" id="IPR004960">
    <property type="entry name" value="LipA_acyltrans"/>
</dbReference>
<name>A0A7C2PA30_9PLAN</name>
<dbReference type="GO" id="GO:0009247">
    <property type="term" value="P:glycolipid biosynthetic process"/>
    <property type="evidence" value="ECO:0007669"/>
    <property type="project" value="UniProtKB-ARBA"/>
</dbReference>
<dbReference type="PANTHER" id="PTHR30606:SF10">
    <property type="entry name" value="PHOSPHATIDYLINOSITOL MANNOSIDE ACYLTRANSFERASE"/>
    <property type="match status" value="1"/>
</dbReference>
<evidence type="ECO:0000256" key="4">
    <source>
        <dbReference type="ARBA" id="ARBA00022679"/>
    </source>
</evidence>
<comment type="caution">
    <text evidence="7">The sequence shown here is derived from an EMBL/GenBank/DDBJ whole genome shotgun (WGS) entry which is preliminary data.</text>
</comment>
<evidence type="ECO:0000256" key="2">
    <source>
        <dbReference type="ARBA" id="ARBA00022475"/>
    </source>
</evidence>
<evidence type="ECO:0000256" key="6">
    <source>
        <dbReference type="ARBA" id="ARBA00023315"/>
    </source>
</evidence>
<protein>
    <submittedName>
        <fullName evidence="7">Lipid A biosynthesis acyltransferase</fullName>
    </submittedName>
</protein>
<keyword evidence="4 7" id="KW-0808">Transferase</keyword>
<keyword evidence="5" id="KW-0472">Membrane</keyword>
<evidence type="ECO:0000256" key="1">
    <source>
        <dbReference type="ARBA" id="ARBA00004533"/>
    </source>
</evidence>
<dbReference type="Pfam" id="PF03279">
    <property type="entry name" value="Lip_A_acyltrans"/>
    <property type="match status" value="1"/>
</dbReference>
<gene>
    <name evidence="7" type="ORF">ENQ76_06990</name>
</gene>
<keyword evidence="2" id="KW-1003">Cell membrane</keyword>
<dbReference type="GO" id="GO:0005886">
    <property type="term" value="C:plasma membrane"/>
    <property type="evidence" value="ECO:0007669"/>
    <property type="project" value="UniProtKB-SubCell"/>
</dbReference>
<evidence type="ECO:0000256" key="3">
    <source>
        <dbReference type="ARBA" id="ARBA00022519"/>
    </source>
</evidence>
<dbReference type="CDD" id="cd07984">
    <property type="entry name" value="LPLAT_LABLAT-like"/>
    <property type="match status" value="1"/>
</dbReference>
<comment type="subcellular location">
    <subcellularLocation>
        <location evidence="1">Cell inner membrane</location>
    </subcellularLocation>
</comment>
<dbReference type="AlphaFoldDB" id="A0A7C2PA30"/>
<dbReference type="PANTHER" id="PTHR30606">
    <property type="entry name" value="LIPID A BIOSYNTHESIS LAUROYL ACYLTRANSFERASE"/>
    <property type="match status" value="1"/>
</dbReference>
<dbReference type="GO" id="GO:0016746">
    <property type="term" value="F:acyltransferase activity"/>
    <property type="evidence" value="ECO:0007669"/>
    <property type="project" value="UniProtKB-KW"/>
</dbReference>
<dbReference type="EMBL" id="DSOK01000201">
    <property type="protein sequence ID" value="HEN15196.1"/>
    <property type="molecule type" value="Genomic_DNA"/>
</dbReference>
<organism evidence="7">
    <name type="scientific">Schlesneria paludicola</name>
    <dbReference type="NCBI Taxonomy" id="360056"/>
    <lineage>
        <taxon>Bacteria</taxon>
        <taxon>Pseudomonadati</taxon>
        <taxon>Planctomycetota</taxon>
        <taxon>Planctomycetia</taxon>
        <taxon>Planctomycetales</taxon>
        <taxon>Planctomycetaceae</taxon>
        <taxon>Schlesneria</taxon>
    </lineage>
</organism>
<evidence type="ECO:0000256" key="5">
    <source>
        <dbReference type="ARBA" id="ARBA00023136"/>
    </source>
</evidence>
<evidence type="ECO:0000313" key="7">
    <source>
        <dbReference type="EMBL" id="HEN15196.1"/>
    </source>
</evidence>
<reference evidence="7" key="1">
    <citation type="journal article" date="2020" name="mSystems">
        <title>Genome- and Community-Level Interaction Insights into Carbon Utilization and Element Cycling Functions of Hydrothermarchaeota in Hydrothermal Sediment.</title>
        <authorList>
            <person name="Zhou Z."/>
            <person name="Liu Y."/>
            <person name="Xu W."/>
            <person name="Pan J."/>
            <person name="Luo Z.H."/>
            <person name="Li M."/>
        </authorList>
    </citation>
    <scope>NUCLEOTIDE SEQUENCE [LARGE SCALE GENOMIC DNA]</scope>
    <source>
        <strain evidence="7">SpSt-339</strain>
    </source>
</reference>
<proteinExistence type="predicted"/>
<keyword evidence="6 7" id="KW-0012">Acyltransferase</keyword>
<keyword evidence="3" id="KW-0997">Cell inner membrane</keyword>
<accession>A0A7C2PA30</accession>
<sequence length="320" mass="36636">MRPSWRHRGEYLAFRLAVCLIECLPVRISVRWADTLAWLIHDVLPRKWSRYAVSSENVRRALGPDATESEVEAVVRRMWVHLFRTVVELVQSPRKLHLHSYRTACRLTGIAPTVESLLSGRRVLLLAGHFGNWEVALAVFGIWGFPLGVVAREMDNPLLDAWFRRFRENVGHRLLPKKGGYEDMLEILRRGGNVALLCDQDAGSRGVFVDFFGVPASTFKSIALLALEYDALLVVGTSVRLPDDFTVARWARFEICGEDVIDPRTLTTNDPVREITQRYTAALERAIRRAPEQYFWVHRRWKSEPRKRVRPAAAAQRLAG</sequence>